<dbReference type="SUPFAM" id="SSF55486">
    <property type="entry name" value="Metalloproteases ('zincins'), catalytic domain"/>
    <property type="match status" value="1"/>
</dbReference>
<dbReference type="Pfam" id="PF01431">
    <property type="entry name" value="Peptidase_M13"/>
    <property type="match status" value="1"/>
</dbReference>
<reference evidence="11 12" key="1">
    <citation type="submission" date="2020-08" db="EMBL/GenBank/DDBJ databases">
        <title>Emergence of ISAba1-mediated novel tet(X) in Acinetobacter variabilis from a chicken farm.</title>
        <authorList>
            <person name="Peng K."/>
            <person name="Li R."/>
        </authorList>
    </citation>
    <scope>NUCLEOTIDE SEQUENCE [LARGE SCALE GENOMIC DNA]</scope>
    <source>
        <strain evidence="11 12">XM9F202-2</strain>
    </source>
</reference>
<evidence type="ECO:0000256" key="6">
    <source>
        <dbReference type="ARBA" id="ARBA00022833"/>
    </source>
</evidence>
<accession>A0A7T8ASB2</accession>
<dbReference type="Proteomes" id="UP000596079">
    <property type="component" value="Chromosome"/>
</dbReference>
<name>A0A7T8ASB2_9GAMM</name>
<evidence type="ECO:0000256" key="3">
    <source>
        <dbReference type="ARBA" id="ARBA00022670"/>
    </source>
</evidence>
<evidence type="ECO:0000256" key="5">
    <source>
        <dbReference type="ARBA" id="ARBA00022801"/>
    </source>
</evidence>
<evidence type="ECO:0000256" key="4">
    <source>
        <dbReference type="ARBA" id="ARBA00022723"/>
    </source>
</evidence>
<feature type="signal peptide" evidence="8">
    <location>
        <begin position="1"/>
        <end position="22"/>
    </location>
</feature>
<organism evidence="11 12">
    <name type="scientific">Acinetobacter variabilis</name>
    <dbReference type="NCBI Taxonomy" id="70346"/>
    <lineage>
        <taxon>Bacteria</taxon>
        <taxon>Pseudomonadati</taxon>
        <taxon>Pseudomonadota</taxon>
        <taxon>Gammaproteobacteria</taxon>
        <taxon>Moraxellales</taxon>
        <taxon>Moraxellaceae</taxon>
        <taxon>Acinetobacter</taxon>
    </lineage>
</organism>
<evidence type="ECO:0000313" key="11">
    <source>
        <dbReference type="EMBL" id="QQN88825.1"/>
    </source>
</evidence>
<dbReference type="InterPro" id="IPR024079">
    <property type="entry name" value="MetalloPept_cat_dom_sf"/>
</dbReference>
<evidence type="ECO:0000313" key="12">
    <source>
        <dbReference type="Proteomes" id="UP000596079"/>
    </source>
</evidence>
<keyword evidence="3" id="KW-0645">Protease</keyword>
<keyword evidence="4" id="KW-0479">Metal-binding</keyword>
<proteinExistence type="inferred from homology"/>
<protein>
    <submittedName>
        <fullName evidence="11">M13 family metallopeptidase</fullName>
    </submittedName>
</protein>
<dbReference type="PANTHER" id="PTHR11733:SF167">
    <property type="entry name" value="FI17812P1-RELATED"/>
    <property type="match status" value="1"/>
</dbReference>
<dbReference type="GO" id="GO:0004222">
    <property type="term" value="F:metalloendopeptidase activity"/>
    <property type="evidence" value="ECO:0007669"/>
    <property type="project" value="InterPro"/>
</dbReference>
<sequence>MKIFLKTALVSALLAVSSANYASDQTAIAALGSGIHLQHFDKKIAPQQDFYQHVNGHWLEHEEIPADMPNWGAFTILRENSTQQLHDIVEELAKTKSDYGSNEQKVGSLYASFMDTETLNAKGIQPLKADLAKIEAMKSKKDFTLLLADYAKNRVSTPFEFGVIPDLKKSDQMAVFLGQSGLGLPDRDYYLKDDEKLKSARETYVKHIAKLLTLSGETEADAAAHAQSILNLETEIAKIQWDNVQNRNLEKMYNVYTLKDVKSLVPEFDWKTYFKATGLDKKTKTVIVAQKSYFEDLNKILSSTPLDVWQTYFKFHLIDGAAPYLSHEFADANFEMYSKTLRGVTEQRARWKRGVDMTNAVLGESLAQVYVAKHFQPEQKQRMEKLVENLLLAFEQNLEKLDWMGVETKAQAHRKLKSFRVKIGYPNKWRDYSKLEIKDGDLIGNLRRTNSFNYDIALDKLGKPVDREEWHMLPQTVNAYYNPMGNEIVFPAAILQPPFFDMNADDAVNYGAIGAVIGHEISHGFDDQGSRFDADGNMKNWWTEEDDKKFKEKTEALVEQYNAYEAIPGYHVNGELTLGENIADNSGLAIAYEAYKLSLNGKSAPVIDGYTGDQRFYIGWTQAWRAKVRPELALQLLKTDPHSPAAIRGRATLLNQKPFYEAFSVKQEDPMYLEEDKRVKIW</sequence>
<dbReference type="PANTHER" id="PTHR11733">
    <property type="entry name" value="ZINC METALLOPROTEASE FAMILY M13 NEPRILYSIN-RELATED"/>
    <property type="match status" value="1"/>
</dbReference>
<dbReference type="PRINTS" id="PR00786">
    <property type="entry name" value="NEPRILYSIN"/>
</dbReference>
<dbReference type="InterPro" id="IPR000718">
    <property type="entry name" value="Peptidase_M13"/>
</dbReference>
<keyword evidence="8" id="KW-0732">Signal</keyword>
<dbReference type="PROSITE" id="PS51885">
    <property type="entry name" value="NEPRILYSIN"/>
    <property type="match status" value="1"/>
</dbReference>
<comment type="cofactor">
    <cofactor evidence="1">
        <name>Zn(2+)</name>
        <dbReference type="ChEBI" id="CHEBI:29105"/>
    </cofactor>
</comment>
<keyword evidence="6" id="KW-0862">Zinc</keyword>
<gene>
    <name evidence="11" type="ORF">IAQ69_03850</name>
</gene>
<dbReference type="InterPro" id="IPR042089">
    <property type="entry name" value="Peptidase_M13_dom_2"/>
</dbReference>
<dbReference type="CDD" id="cd08662">
    <property type="entry name" value="M13"/>
    <property type="match status" value="1"/>
</dbReference>
<dbReference type="GO" id="GO:0046872">
    <property type="term" value="F:metal ion binding"/>
    <property type="evidence" value="ECO:0007669"/>
    <property type="project" value="UniProtKB-KW"/>
</dbReference>
<dbReference type="AlphaFoldDB" id="A0A7T8ASB2"/>
<evidence type="ECO:0000259" key="9">
    <source>
        <dbReference type="Pfam" id="PF01431"/>
    </source>
</evidence>
<dbReference type="RefSeq" id="WP_200229975.1">
    <property type="nucleotide sequence ID" value="NZ_CP060811.1"/>
</dbReference>
<dbReference type="InterPro" id="IPR018497">
    <property type="entry name" value="Peptidase_M13_C"/>
</dbReference>
<dbReference type="GO" id="GO:0016485">
    <property type="term" value="P:protein processing"/>
    <property type="evidence" value="ECO:0007669"/>
    <property type="project" value="TreeGrafter"/>
</dbReference>
<keyword evidence="7" id="KW-0482">Metalloprotease</keyword>
<evidence type="ECO:0000256" key="1">
    <source>
        <dbReference type="ARBA" id="ARBA00001947"/>
    </source>
</evidence>
<dbReference type="Pfam" id="PF05649">
    <property type="entry name" value="Peptidase_M13_N"/>
    <property type="match status" value="1"/>
</dbReference>
<evidence type="ECO:0000256" key="2">
    <source>
        <dbReference type="ARBA" id="ARBA00007357"/>
    </source>
</evidence>
<dbReference type="GO" id="GO:0005886">
    <property type="term" value="C:plasma membrane"/>
    <property type="evidence" value="ECO:0007669"/>
    <property type="project" value="TreeGrafter"/>
</dbReference>
<dbReference type="Gene3D" id="3.40.390.10">
    <property type="entry name" value="Collagenase (Catalytic Domain)"/>
    <property type="match status" value="1"/>
</dbReference>
<keyword evidence="5" id="KW-0378">Hydrolase</keyword>
<feature type="domain" description="Peptidase M13 C-terminal" evidence="9">
    <location>
        <begin position="478"/>
        <end position="679"/>
    </location>
</feature>
<evidence type="ECO:0000256" key="8">
    <source>
        <dbReference type="SAM" id="SignalP"/>
    </source>
</evidence>
<dbReference type="EMBL" id="CP060811">
    <property type="protein sequence ID" value="QQN88825.1"/>
    <property type="molecule type" value="Genomic_DNA"/>
</dbReference>
<comment type="similarity">
    <text evidence="2">Belongs to the peptidase M13 family.</text>
</comment>
<dbReference type="InterPro" id="IPR008753">
    <property type="entry name" value="Peptidase_M13_N"/>
</dbReference>
<feature type="domain" description="Peptidase M13 N-terminal" evidence="10">
    <location>
        <begin position="46"/>
        <end position="426"/>
    </location>
</feature>
<evidence type="ECO:0000256" key="7">
    <source>
        <dbReference type="ARBA" id="ARBA00023049"/>
    </source>
</evidence>
<dbReference type="Gene3D" id="1.10.1380.10">
    <property type="entry name" value="Neutral endopeptidase , domain2"/>
    <property type="match status" value="1"/>
</dbReference>
<evidence type="ECO:0000259" key="10">
    <source>
        <dbReference type="Pfam" id="PF05649"/>
    </source>
</evidence>
<feature type="chain" id="PRO_5032675238" evidence="8">
    <location>
        <begin position="23"/>
        <end position="682"/>
    </location>
</feature>